<sequence length="115" mass="12304">MPVKHLPPARQIRSQAIAQAVLTLTPRSPLDGNQAVPQLRAQTIFKFPGEDGDKGEENSVEEEDSDGTEGVPAPVRECHGTGGPTLAQSNQPISDQSEQSLLAIMPTMTQMMANL</sequence>
<reference evidence="2" key="1">
    <citation type="submission" date="2021-03" db="EMBL/GenBank/DDBJ databases">
        <title>Draft genome sequence of rust myrtle Austropuccinia psidii MF-1, a brazilian biotype.</title>
        <authorList>
            <person name="Quecine M.C."/>
            <person name="Pachon D.M.R."/>
            <person name="Bonatelli M.L."/>
            <person name="Correr F.H."/>
            <person name="Franceschini L.M."/>
            <person name="Leite T.F."/>
            <person name="Margarido G.R.A."/>
            <person name="Almeida C.A."/>
            <person name="Ferrarezi J.A."/>
            <person name="Labate C.A."/>
        </authorList>
    </citation>
    <scope>NUCLEOTIDE SEQUENCE</scope>
    <source>
        <strain evidence="2">MF-1</strain>
    </source>
</reference>
<feature type="compositionally biased region" description="Acidic residues" evidence="1">
    <location>
        <begin position="58"/>
        <end position="67"/>
    </location>
</feature>
<dbReference type="AlphaFoldDB" id="A0A9Q3HUH4"/>
<feature type="compositionally biased region" description="Basic and acidic residues" evidence="1">
    <location>
        <begin position="48"/>
        <end position="57"/>
    </location>
</feature>
<keyword evidence="3" id="KW-1185">Reference proteome</keyword>
<evidence type="ECO:0000313" key="2">
    <source>
        <dbReference type="EMBL" id="MBW0516777.1"/>
    </source>
</evidence>
<organism evidence="2 3">
    <name type="scientific">Austropuccinia psidii MF-1</name>
    <dbReference type="NCBI Taxonomy" id="1389203"/>
    <lineage>
        <taxon>Eukaryota</taxon>
        <taxon>Fungi</taxon>
        <taxon>Dikarya</taxon>
        <taxon>Basidiomycota</taxon>
        <taxon>Pucciniomycotina</taxon>
        <taxon>Pucciniomycetes</taxon>
        <taxon>Pucciniales</taxon>
        <taxon>Sphaerophragmiaceae</taxon>
        <taxon>Austropuccinia</taxon>
    </lineage>
</organism>
<accession>A0A9Q3HUH4</accession>
<proteinExistence type="predicted"/>
<dbReference type="Proteomes" id="UP000765509">
    <property type="component" value="Unassembled WGS sequence"/>
</dbReference>
<evidence type="ECO:0000313" key="3">
    <source>
        <dbReference type="Proteomes" id="UP000765509"/>
    </source>
</evidence>
<comment type="caution">
    <text evidence="2">The sequence shown here is derived from an EMBL/GenBank/DDBJ whole genome shotgun (WGS) entry which is preliminary data.</text>
</comment>
<protein>
    <submittedName>
        <fullName evidence="2">Uncharacterized protein</fullName>
    </submittedName>
</protein>
<gene>
    <name evidence="2" type="ORF">O181_056492</name>
</gene>
<evidence type="ECO:0000256" key="1">
    <source>
        <dbReference type="SAM" id="MobiDB-lite"/>
    </source>
</evidence>
<name>A0A9Q3HUH4_9BASI</name>
<feature type="region of interest" description="Disordered" evidence="1">
    <location>
        <begin position="47"/>
        <end position="94"/>
    </location>
</feature>
<dbReference type="EMBL" id="AVOT02025479">
    <property type="protein sequence ID" value="MBW0516777.1"/>
    <property type="molecule type" value="Genomic_DNA"/>
</dbReference>